<protein>
    <submittedName>
        <fullName evidence="1">Uncharacterized protein</fullName>
    </submittedName>
</protein>
<accession>A0ABN8YME2</accession>
<name>A0ABN8YME2_RANTA</name>
<evidence type="ECO:0000313" key="2">
    <source>
        <dbReference type="Proteomes" id="UP001176941"/>
    </source>
</evidence>
<reference evidence="1" key="1">
    <citation type="submission" date="2023-04" db="EMBL/GenBank/DDBJ databases">
        <authorList>
            <consortium name="ELIXIR-Norway"/>
        </authorList>
    </citation>
    <scope>NUCLEOTIDE SEQUENCE [LARGE SCALE GENOMIC DNA]</scope>
</reference>
<organism evidence="1 2">
    <name type="scientific">Rangifer tarandus platyrhynchus</name>
    <name type="common">Svalbard reindeer</name>
    <dbReference type="NCBI Taxonomy" id="3082113"/>
    <lineage>
        <taxon>Eukaryota</taxon>
        <taxon>Metazoa</taxon>
        <taxon>Chordata</taxon>
        <taxon>Craniata</taxon>
        <taxon>Vertebrata</taxon>
        <taxon>Euteleostomi</taxon>
        <taxon>Mammalia</taxon>
        <taxon>Eutheria</taxon>
        <taxon>Laurasiatheria</taxon>
        <taxon>Artiodactyla</taxon>
        <taxon>Ruminantia</taxon>
        <taxon>Pecora</taxon>
        <taxon>Cervidae</taxon>
        <taxon>Odocoileinae</taxon>
        <taxon>Rangifer</taxon>
    </lineage>
</organism>
<proteinExistence type="predicted"/>
<gene>
    <name evidence="1" type="ORF">MRATA1EN1_LOCUS11601</name>
</gene>
<keyword evidence="2" id="KW-1185">Reference proteome</keyword>
<evidence type="ECO:0000313" key="1">
    <source>
        <dbReference type="EMBL" id="CAI9162639.1"/>
    </source>
</evidence>
<dbReference type="EMBL" id="OX459957">
    <property type="protein sequence ID" value="CAI9162639.1"/>
    <property type="molecule type" value="Genomic_DNA"/>
</dbReference>
<sequence length="203" mass="22047">MQTNKWVRAVRAAVTCRPGSARVQGGGRRHSLGCSVASRRMKVGFTRVGVGGVGVGYHAVCGYEGGLCLAPVPVPLYTICVTSFPFLTSQPHLQIMLSAHRFVRELNIVCPLREVEQLLDGVLTDDVERMCPEHGERKCTCLERLEMELGGSGPYSQDSVSWAQALGRGPVVSGGRALSHLWLRSGMRPGLWLALRACACRTQ</sequence>
<dbReference type="Proteomes" id="UP001176941">
    <property type="component" value="Chromosome 21"/>
</dbReference>